<dbReference type="Proteomes" id="UP000318878">
    <property type="component" value="Unassembled WGS sequence"/>
</dbReference>
<dbReference type="AlphaFoldDB" id="A0A5C5V8G8"/>
<reference evidence="2 3" key="1">
    <citation type="submission" date="2019-02" db="EMBL/GenBank/DDBJ databases">
        <title>Deep-cultivation of Planctomycetes and their phenomic and genomic characterization uncovers novel biology.</title>
        <authorList>
            <person name="Wiegand S."/>
            <person name="Jogler M."/>
            <person name="Boedeker C."/>
            <person name="Pinto D."/>
            <person name="Vollmers J."/>
            <person name="Rivas-Marin E."/>
            <person name="Kohn T."/>
            <person name="Peeters S.H."/>
            <person name="Heuer A."/>
            <person name="Rast P."/>
            <person name="Oberbeckmann S."/>
            <person name="Bunk B."/>
            <person name="Jeske O."/>
            <person name="Meyerdierks A."/>
            <person name="Storesund J.E."/>
            <person name="Kallscheuer N."/>
            <person name="Luecker S."/>
            <person name="Lage O.M."/>
            <person name="Pohl T."/>
            <person name="Merkel B.J."/>
            <person name="Hornburger P."/>
            <person name="Mueller R.-W."/>
            <person name="Bruemmer F."/>
            <person name="Labrenz M."/>
            <person name="Spormann A.M."/>
            <person name="Op Den Camp H."/>
            <person name="Overmann J."/>
            <person name="Amann R."/>
            <person name="Jetten M.S.M."/>
            <person name="Mascher T."/>
            <person name="Medema M.H."/>
            <person name="Devos D.P."/>
            <person name="Kaster A.-K."/>
            <person name="Ovreas L."/>
            <person name="Rohde M."/>
            <person name="Galperin M.Y."/>
            <person name="Jogler C."/>
        </authorList>
    </citation>
    <scope>NUCLEOTIDE SEQUENCE [LARGE SCALE GENOMIC DNA]</scope>
    <source>
        <strain evidence="2 3">Enr8</strain>
    </source>
</reference>
<feature type="compositionally biased region" description="Basic and acidic residues" evidence="1">
    <location>
        <begin position="73"/>
        <end position="85"/>
    </location>
</feature>
<evidence type="ECO:0000313" key="2">
    <source>
        <dbReference type="EMBL" id="TWT34581.1"/>
    </source>
</evidence>
<feature type="region of interest" description="Disordered" evidence="1">
    <location>
        <begin position="66"/>
        <end position="85"/>
    </location>
</feature>
<protein>
    <submittedName>
        <fullName evidence="2">Uncharacterized protein</fullName>
    </submittedName>
</protein>
<evidence type="ECO:0000256" key="1">
    <source>
        <dbReference type="SAM" id="MobiDB-lite"/>
    </source>
</evidence>
<keyword evidence="3" id="KW-1185">Reference proteome</keyword>
<dbReference type="EMBL" id="SJPF01000002">
    <property type="protein sequence ID" value="TWT34581.1"/>
    <property type="molecule type" value="Genomic_DNA"/>
</dbReference>
<proteinExistence type="predicted"/>
<gene>
    <name evidence="2" type="ORF">Enr8_19920</name>
</gene>
<accession>A0A5C5V8G8</accession>
<comment type="caution">
    <text evidence="2">The sequence shown here is derived from an EMBL/GenBank/DDBJ whole genome shotgun (WGS) entry which is preliminary data.</text>
</comment>
<feature type="compositionally biased region" description="Basic and acidic residues" evidence="1">
    <location>
        <begin position="123"/>
        <end position="135"/>
    </location>
</feature>
<evidence type="ECO:0000313" key="3">
    <source>
        <dbReference type="Proteomes" id="UP000318878"/>
    </source>
</evidence>
<sequence length="207" mass="23306">MRLGRIPVRPNAPYLEKNCLPNCLDVWYKHVQACRGDVPCAFLKDRSDAGAWRRAEILPPCRLFPASGRGKSRSQESRENLRERAKNVRAVATHGETARLLLAIVVRKTPHASQPAASALSVRADRPFRAPKENSSRSSPLRSAKKQFRLVQFWGRRKKTQRSSPSRVRLDAPRTCHVAGWATRVVTQFAPPRERRNETLGQVPGAS</sequence>
<organism evidence="2 3">
    <name type="scientific">Blastopirellula retiformator</name>
    <dbReference type="NCBI Taxonomy" id="2527970"/>
    <lineage>
        <taxon>Bacteria</taxon>
        <taxon>Pseudomonadati</taxon>
        <taxon>Planctomycetota</taxon>
        <taxon>Planctomycetia</taxon>
        <taxon>Pirellulales</taxon>
        <taxon>Pirellulaceae</taxon>
        <taxon>Blastopirellula</taxon>
    </lineage>
</organism>
<name>A0A5C5V8G8_9BACT</name>
<feature type="region of interest" description="Disordered" evidence="1">
    <location>
        <begin position="114"/>
        <end position="144"/>
    </location>
</feature>